<feature type="compositionally biased region" description="Low complexity" evidence="1">
    <location>
        <begin position="151"/>
        <end position="175"/>
    </location>
</feature>
<evidence type="ECO:0000313" key="3">
    <source>
        <dbReference type="EMBL" id="MEJ2868957.1"/>
    </source>
</evidence>
<name>A0ABU8MQU2_9PSEU</name>
<reference evidence="3 4" key="1">
    <citation type="submission" date="2024-03" db="EMBL/GenBank/DDBJ databases">
        <title>Actinomycetospora sp. OC33-EN08, a novel actinomycete isolated from wild orchid (Aerides multiflora).</title>
        <authorList>
            <person name="Suriyachadkun C."/>
        </authorList>
    </citation>
    <scope>NUCLEOTIDE SEQUENCE [LARGE SCALE GENOMIC DNA]</scope>
    <source>
        <strain evidence="3 4">OC33-EN08</strain>
    </source>
</reference>
<feature type="region of interest" description="Disordered" evidence="1">
    <location>
        <begin position="144"/>
        <end position="200"/>
    </location>
</feature>
<comment type="caution">
    <text evidence="3">The sequence shown here is derived from an EMBL/GenBank/DDBJ whole genome shotgun (WGS) entry which is preliminary data.</text>
</comment>
<keyword evidence="2" id="KW-1133">Transmembrane helix</keyword>
<feature type="transmembrane region" description="Helical" evidence="2">
    <location>
        <begin position="73"/>
        <end position="95"/>
    </location>
</feature>
<keyword evidence="2" id="KW-0472">Membrane</keyword>
<evidence type="ECO:0000256" key="2">
    <source>
        <dbReference type="SAM" id="Phobius"/>
    </source>
</evidence>
<sequence>MARGEADAMVRRVGVGRLVGRVLVGAFLCVLAAFGTAGAAAAQSVPAPPVPYGGQLGNMDPGDEISSEQVLEVGMLTLGTINGLAFVVAMVASRLRGPTTAQTRRALVNRTGAGRVSESRRERRARGRLMPIGRPAAVQVVPQPERPAPHAPAGAVPEQAGPAGPAAPEGLVPAARAVTPAGPRPAPMSPPGGVRSPVRH</sequence>
<gene>
    <name evidence="3" type="ORF">WCD74_14385</name>
</gene>
<organism evidence="3 4">
    <name type="scientific">Actinomycetospora aurantiaca</name>
    <dbReference type="NCBI Taxonomy" id="3129233"/>
    <lineage>
        <taxon>Bacteria</taxon>
        <taxon>Bacillati</taxon>
        <taxon>Actinomycetota</taxon>
        <taxon>Actinomycetes</taxon>
        <taxon>Pseudonocardiales</taxon>
        <taxon>Pseudonocardiaceae</taxon>
        <taxon>Actinomycetospora</taxon>
    </lineage>
</organism>
<dbReference type="Proteomes" id="UP001385809">
    <property type="component" value="Unassembled WGS sequence"/>
</dbReference>
<keyword evidence="4" id="KW-1185">Reference proteome</keyword>
<proteinExistence type="predicted"/>
<evidence type="ECO:0000256" key="1">
    <source>
        <dbReference type="SAM" id="MobiDB-lite"/>
    </source>
</evidence>
<protein>
    <submittedName>
        <fullName evidence="3">Uncharacterized protein</fullName>
    </submittedName>
</protein>
<evidence type="ECO:0000313" key="4">
    <source>
        <dbReference type="Proteomes" id="UP001385809"/>
    </source>
</evidence>
<dbReference type="RefSeq" id="WP_337695538.1">
    <property type="nucleotide sequence ID" value="NZ_JBBEGN010000006.1"/>
</dbReference>
<accession>A0ABU8MQU2</accession>
<dbReference type="EMBL" id="JBBEGN010000006">
    <property type="protein sequence ID" value="MEJ2868957.1"/>
    <property type="molecule type" value="Genomic_DNA"/>
</dbReference>
<keyword evidence="2" id="KW-0812">Transmembrane</keyword>